<gene>
    <name evidence="2" type="ORF">RFI_40051</name>
</gene>
<accession>X6L7X5</accession>
<reference evidence="2 3" key="1">
    <citation type="journal article" date="2013" name="Curr. Biol.">
        <title>The Genome of the Foraminiferan Reticulomyxa filosa.</title>
        <authorList>
            <person name="Glockner G."/>
            <person name="Hulsmann N."/>
            <person name="Schleicher M."/>
            <person name="Noegel A.A."/>
            <person name="Eichinger L."/>
            <person name="Gallinger C."/>
            <person name="Pawlowski J."/>
            <person name="Sierra R."/>
            <person name="Euteneuer U."/>
            <person name="Pillet L."/>
            <person name="Moustafa A."/>
            <person name="Platzer M."/>
            <person name="Groth M."/>
            <person name="Szafranski K."/>
            <person name="Schliwa M."/>
        </authorList>
    </citation>
    <scope>NUCLEOTIDE SEQUENCE [LARGE SCALE GENOMIC DNA]</scope>
</reference>
<name>X6L7X5_RETFI</name>
<evidence type="ECO:0000313" key="3">
    <source>
        <dbReference type="Proteomes" id="UP000023152"/>
    </source>
</evidence>
<evidence type="ECO:0000313" key="2">
    <source>
        <dbReference type="EMBL" id="ETN97478.1"/>
    </source>
</evidence>
<feature type="compositionally biased region" description="Basic and acidic residues" evidence="1">
    <location>
        <begin position="19"/>
        <end position="35"/>
    </location>
</feature>
<sequence>MDVEEKQKTNEKVLVNETSRPKEKNKTSEAKKNENEELNATKKKLKQHYQSQDKLASLFDDTEQSIDTCYIRLKMKKMKNMIIIKKKMENGQTH</sequence>
<protein>
    <submittedName>
        <fullName evidence="2">Uncharacterized protein</fullName>
    </submittedName>
</protein>
<proteinExistence type="predicted"/>
<organism evidence="2 3">
    <name type="scientific">Reticulomyxa filosa</name>
    <dbReference type="NCBI Taxonomy" id="46433"/>
    <lineage>
        <taxon>Eukaryota</taxon>
        <taxon>Sar</taxon>
        <taxon>Rhizaria</taxon>
        <taxon>Retaria</taxon>
        <taxon>Foraminifera</taxon>
        <taxon>Monothalamids</taxon>
        <taxon>Reticulomyxidae</taxon>
        <taxon>Reticulomyxa</taxon>
    </lineage>
</organism>
<comment type="caution">
    <text evidence="2">The sequence shown here is derived from an EMBL/GenBank/DDBJ whole genome shotgun (WGS) entry which is preliminary data.</text>
</comment>
<evidence type="ECO:0000256" key="1">
    <source>
        <dbReference type="SAM" id="MobiDB-lite"/>
    </source>
</evidence>
<dbReference type="EMBL" id="ASPP01049592">
    <property type="protein sequence ID" value="ETN97478.1"/>
    <property type="molecule type" value="Genomic_DNA"/>
</dbReference>
<keyword evidence="3" id="KW-1185">Reference proteome</keyword>
<feature type="region of interest" description="Disordered" evidence="1">
    <location>
        <begin position="1"/>
        <end position="39"/>
    </location>
</feature>
<feature type="compositionally biased region" description="Basic and acidic residues" evidence="1">
    <location>
        <begin position="1"/>
        <end position="11"/>
    </location>
</feature>
<dbReference type="AlphaFoldDB" id="X6L7X5"/>
<dbReference type="Proteomes" id="UP000023152">
    <property type="component" value="Unassembled WGS sequence"/>
</dbReference>